<reference evidence="10" key="1">
    <citation type="submission" date="2018-05" db="EMBL/GenBank/DDBJ databases">
        <authorList>
            <person name="Cea G.-C."/>
            <person name="William W."/>
        </authorList>
    </citation>
    <scope>NUCLEOTIDE SEQUENCE [LARGE SCALE GENOMIC DNA]</scope>
    <source>
        <strain evidence="10">DB21MT 5</strain>
    </source>
</reference>
<feature type="transmembrane region" description="Helical" evidence="7">
    <location>
        <begin position="357"/>
        <end position="383"/>
    </location>
</feature>
<comment type="similarity">
    <text evidence="7">Belongs to the binding-protein-dependent transport system permease family.</text>
</comment>
<sequence>MIIQFLFDTWLLWILLSIGGLLWWSGRDSQYFNYVFNRYLLALTTLLLVSGIVFSLMEVMPGDCAEKYIAYKNTQGEIITQADIQAERVRMGLDKSLPERWGRWVTNLTLRGDLGFSCAKRQTVNLALGDRFWMSFMFCMAALMCSYIIAVPFGIFSAFTINKPWTETNPQYSKPQQLLGTVMLSLQKVLDLLLRIISYLGLALPNFLLALTIILLYVFAGEPMPTGLFSEEWRNVPWFGDNGFEVDKLYDFLGHIWLPIFVIGWSATALQLQTVRALVVDESNKLYVDAARARGVEGVSLWVGYPVRHSISPLFNSIGFDFQRVFNDLPIVAMVIGMTDSAALLIEALAMTNDQELAAGILFLVALVVISMNFITDVVLAAIDPRVRKSVLGN</sequence>
<feature type="domain" description="ABC transmembrane type-1" evidence="8">
    <location>
        <begin position="132"/>
        <end position="380"/>
    </location>
</feature>
<evidence type="ECO:0000256" key="1">
    <source>
        <dbReference type="ARBA" id="ARBA00004651"/>
    </source>
</evidence>
<evidence type="ECO:0000256" key="4">
    <source>
        <dbReference type="ARBA" id="ARBA00022692"/>
    </source>
</evidence>
<name>A0A330LMU5_9GAMM</name>
<dbReference type="GO" id="GO:0055085">
    <property type="term" value="P:transmembrane transport"/>
    <property type="evidence" value="ECO:0007669"/>
    <property type="project" value="InterPro"/>
</dbReference>
<gene>
    <name evidence="9" type="ORF">MORIYA_1481</name>
</gene>
<dbReference type="Proteomes" id="UP000250163">
    <property type="component" value="Chromosome MORIYA"/>
</dbReference>
<evidence type="ECO:0000313" key="9">
    <source>
        <dbReference type="EMBL" id="SQD77959.1"/>
    </source>
</evidence>
<dbReference type="InterPro" id="IPR000515">
    <property type="entry name" value="MetI-like"/>
</dbReference>
<keyword evidence="10" id="KW-1185">Reference proteome</keyword>
<evidence type="ECO:0000256" key="2">
    <source>
        <dbReference type="ARBA" id="ARBA00022448"/>
    </source>
</evidence>
<comment type="subcellular location">
    <subcellularLocation>
        <location evidence="1 7">Cell membrane</location>
        <topology evidence="1 7">Multi-pass membrane protein</topology>
    </subcellularLocation>
</comment>
<feature type="transmembrane region" description="Helical" evidence="7">
    <location>
        <begin position="6"/>
        <end position="24"/>
    </location>
</feature>
<dbReference type="PROSITE" id="PS50928">
    <property type="entry name" value="ABC_TM1"/>
    <property type="match status" value="1"/>
</dbReference>
<protein>
    <submittedName>
        <fullName evidence="9">Putative Glutathione transport system permease protein GsiC,ABC transporter permease</fullName>
    </submittedName>
</protein>
<keyword evidence="3" id="KW-1003">Cell membrane</keyword>
<dbReference type="InterPro" id="IPR035906">
    <property type="entry name" value="MetI-like_sf"/>
</dbReference>
<feature type="transmembrane region" description="Helical" evidence="7">
    <location>
        <begin position="252"/>
        <end position="270"/>
    </location>
</feature>
<keyword evidence="4 7" id="KW-0812">Transmembrane</keyword>
<evidence type="ECO:0000256" key="3">
    <source>
        <dbReference type="ARBA" id="ARBA00022475"/>
    </source>
</evidence>
<dbReference type="EMBL" id="LS483250">
    <property type="protein sequence ID" value="SQD77959.1"/>
    <property type="molecule type" value="Genomic_DNA"/>
</dbReference>
<dbReference type="SUPFAM" id="SSF161098">
    <property type="entry name" value="MetI-like"/>
    <property type="match status" value="1"/>
</dbReference>
<dbReference type="PANTHER" id="PTHR30465">
    <property type="entry name" value="INNER MEMBRANE ABC TRANSPORTER"/>
    <property type="match status" value="1"/>
</dbReference>
<accession>A0A330LMU5</accession>
<dbReference type="GO" id="GO:0005886">
    <property type="term" value="C:plasma membrane"/>
    <property type="evidence" value="ECO:0007669"/>
    <property type="project" value="UniProtKB-SubCell"/>
</dbReference>
<proteinExistence type="inferred from homology"/>
<organism evidence="9 10">
    <name type="scientific">Moritella yayanosii</name>
    <dbReference type="NCBI Taxonomy" id="69539"/>
    <lineage>
        <taxon>Bacteria</taxon>
        <taxon>Pseudomonadati</taxon>
        <taxon>Pseudomonadota</taxon>
        <taxon>Gammaproteobacteria</taxon>
        <taxon>Alteromonadales</taxon>
        <taxon>Moritellaceae</taxon>
        <taxon>Moritella</taxon>
    </lineage>
</organism>
<dbReference type="CDD" id="cd06261">
    <property type="entry name" value="TM_PBP2"/>
    <property type="match status" value="1"/>
</dbReference>
<dbReference type="Pfam" id="PF19300">
    <property type="entry name" value="BPD_transp_1_N"/>
    <property type="match status" value="1"/>
</dbReference>
<evidence type="ECO:0000256" key="5">
    <source>
        <dbReference type="ARBA" id="ARBA00022989"/>
    </source>
</evidence>
<dbReference type="Pfam" id="PF00528">
    <property type="entry name" value="BPD_transp_1"/>
    <property type="match status" value="1"/>
</dbReference>
<feature type="transmembrane region" description="Helical" evidence="7">
    <location>
        <begin position="132"/>
        <end position="156"/>
    </location>
</feature>
<keyword evidence="5 7" id="KW-1133">Transmembrane helix</keyword>
<dbReference type="AlphaFoldDB" id="A0A330LMU5"/>
<keyword evidence="6 7" id="KW-0472">Membrane</keyword>
<feature type="transmembrane region" description="Helical" evidence="7">
    <location>
        <begin position="331"/>
        <end position="351"/>
    </location>
</feature>
<evidence type="ECO:0000256" key="6">
    <source>
        <dbReference type="ARBA" id="ARBA00023136"/>
    </source>
</evidence>
<evidence type="ECO:0000259" key="8">
    <source>
        <dbReference type="PROSITE" id="PS50928"/>
    </source>
</evidence>
<dbReference type="Gene3D" id="1.10.3720.10">
    <property type="entry name" value="MetI-like"/>
    <property type="match status" value="1"/>
</dbReference>
<dbReference type="PANTHER" id="PTHR30465:SF43">
    <property type="entry name" value="OLIGOPEPTIDE ABC TRANSPORTER, PERMEASE PROTEIN"/>
    <property type="match status" value="1"/>
</dbReference>
<dbReference type="OrthoDB" id="9805855at2"/>
<feature type="transmembrane region" description="Helical" evidence="7">
    <location>
        <begin position="36"/>
        <end position="57"/>
    </location>
</feature>
<dbReference type="RefSeq" id="WP_112713841.1">
    <property type="nucleotide sequence ID" value="NZ_LS483250.1"/>
</dbReference>
<evidence type="ECO:0000256" key="7">
    <source>
        <dbReference type="RuleBase" id="RU363032"/>
    </source>
</evidence>
<evidence type="ECO:0000313" key="10">
    <source>
        <dbReference type="Proteomes" id="UP000250163"/>
    </source>
</evidence>
<dbReference type="InterPro" id="IPR045621">
    <property type="entry name" value="BPD_transp_1_N"/>
</dbReference>
<keyword evidence="2 7" id="KW-0813">Transport</keyword>
<feature type="transmembrane region" description="Helical" evidence="7">
    <location>
        <begin position="192"/>
        <end position="220"/>
    </location>
</feature>
<dbReference type="KEGG" id="mya:MORIYA_1481"/>